<feature type="chain" id="PRO_5012577207" description="DUF7925 domain-containing protein" evidence="2">
    <location>
        <begin position="38"/>
        <end position="873"/>
    </location>
</feature>
<dbReference type="RefSeq" id="WP_096582092.1">
    <property type="nucleotide sequence ID" value="NZ_CAWNJS010000001.1"/>
</dbReference>
<feature type="region of interest" description="Disordered" evidence="1">
    <location>
        <begin position="497"/>
        <end position="520"/>
    </location>
</feature>
<evidence type="ECO:0000313" key="5">
    <source>
        <dbReference type="Proteomes" id="UP000218785"/>
    </source>
</evidence>
<dbReference type="KEGG" id="ttq:NIES37_61160"/>
<sequence length="873" mass="89083">MPKTKRFIKQPSKFYRSLVATVLLANGIFQFVTPVLAEGTAAGQSISNTATATYEDPNNPGTTINATSNTVTVTVAEVAGITLAPKGVPEDQTPADPVKVGDLIIYTYEVKNVGNDPTRFRIPNLATTTGPGTVSGTLPGSTTSGELQYSTDGGTTWLNFNAAEVVTPSVPVNGTVLVRVPVTVQAGANTGDLITVTLGNTPGNAQNVERIGSNINGGDVYTVDNADGTPGEISGAPVNGTREASDIQEIKVGAVQKNLALATLLKTRGAYVDNDAAPGTPTPANLSDDSVTYNLSVRVEGNDVTGLGITPNPLAGTTGISVDGNTTKNYILISDDIPAGTVLKAAPTAPAGWKAVYSTTAIGSTKANDGTSVQWKTFQAGGTLQGADTLASVTRVGFVKETLVAADNIPVNTTLTGFSIKLGVVGTPATLSINNIAQVFGQTPNGGLPVYDESGDQNPSNYDGPVGSMTPPAGTDLNNDGLPDSATAVNNTVTNGVADPTTQGVDASNDNTGAGPGGEVNTFQIQAATAASVLNGPLNAPGATGPDGTTATDFTNKSSLIPANTLPGSKIDPSPVGFTNTLQNTGTGTGNITLTPITPANPLDLPTGTTATVTFGSNSAVYTYTQGSGFTLTSGTAITISNVAPGASTSYGLEVNLPTGTKLSTDTLTDYANDAEFGYPVPIQATITVGANTSTNVTIDRVYTGFLKLVKVSRILQGSGPAVGAGQDDFESTPKYTNANGVDIDPNSNVADVPRNPAPGNIIEYQIRYTNISNVQAGAGNVVLNAGNVVITEDGTASPNNWAVDNDGNGIIDTSNITNPQAVDSASGTIQFFPSGNQTGSTQATDVTKYVDTANGNVIPQEQRTFTFQRRVN</sequence>
<feature type="region of interest" description="Disordered" evidence="1">
    <location>
        <begin position="538"/>
        <end position="592"/>
    </location>
</feature>
<evidence type="ECO:0000256" key="2">
    <source>
        <dbReference type="SAM" id="SignalP"/>
    </source>
</evidence>
<evidence type="ECO:0000256" key="1">
    <source>
        <dbReference type="SAM" id="MobiDB-lite"/>
    </source>
</evidence>
<dbReference type="AlphaFoldDB" id="A0A1Z4N8Q6"/>
<proteinExistence type="predicted"/>
<feature type="region of interest" description="Disordered" evidence="1">
    <location>
        <begin position="452"/>
        <end position="476"/>
    </location>
</feature>
<feature type="compositionally biased region" description="Low complexity" evidence="1">
    <location>
        <begin position="540"/>
        <end position="553"/>
    </location>
</feature>
<evidence type="ECO:0000259" key="3">
    <source>
        <dbReference type="Pfam" id="PF25546"/>
    </source>
</evidence>
<dbReference type="InterPro" id="IPR057685">
    <property type="entry name" value="DUF7925"/>
</dbReference>
<feature type="compositionally biased region" description="Polar residues" evidence="1">
    <location>
        <begin position="497"/>
        <end position="512"/>
    </location>
</feature>
<keyword evidence="2" id="KW-0732">Signal</keyword>
<feature type="compositionally biased region" description="Low complexity" evidence="1">
    <location>
        <begin position="579"/>
        <end position="592"/>
    </location>
</feature>
<feature type="signal peptide" evidence="2">
    <location>
        <begin position="1"/>
        <end position="37"/>
    </location>
</feature>
<dbReference type="Proteomes" id="UP000218785">
    <property type="component" value="Chromosome"/>
</dbReference>
<name>A0A1Z4N8Q6_9CYAN</name>
<feature type="domain" description="DUF7925" evidence="3">
    <location>
        <begin position="261"/>
        <end position="462"/>
    </location>
</feature>
<organism evidence="4 5">
    <name type="scientific">Tolypothrix tenuis PCC 7101</name>
    <dbReference type="NCBI Taxonomy" id="231146"/>
    <lineage>
        <taxon>Bacteria</taxon>
        <taxon>Bacillati</taxon>
        <taxon>Cyanobacteriota</taxon>
        <taxon>Cyanophyceae</taxon>
        <taxon>Nostocales</taxon>
        <taxon>Tolypothrichaceae</taxon>
        <taxon>Tolypothrix</taxon>
    </lineage>
</organism>
<keyword evidence="5" id="KW-1185">Reference proteome</keyword>
<accession>A0A1Z4N8Q6</accession>
<dbReference type="EMBL" id="AP018248">
    <property type="protein sequence ID" value="BAZ02108.1"/>
    <property type="molecule type" value="Genomic_DNA"/>
</dbReference>
<evidence type="ECO:0000313" key="4">
    <source>
        <dbReference type="EMBL" id="BAZ02108.1"/>
    </source>
</evidence>
<gene>
    <name evidence="4" type="ORF">NIES37_61160</name>
</gene>
<protein>
    <recommendedName>
        <fullName evidence="3">DUF7925 domain-containing protein</fullName>
    </recommendedName>
</protein>
<dbReference type="Pfam" id="PF25546">
    <property type="entry name" value="DUF7925"/>
    <property type="match status" value="1"/>
</dbReference>
<reference evidence="4 5" key="1">
    <citation type="submission" date="2017-06" db="EMBL/GenBank/DDBJ databases">
        <title>Genome sequencing of cyanobaciteial culture collection at National Institute for Environmental Studies (NIES).</title>
        <authorList>
            <person name="Hirose Y."/>
            <person name="Shimura Y."/>
            <person name="Fujisawa T."/>
            <person name="Nakamura Y."/>
            <person name="Kawachi M."/>
        </authorList>
    </citation>
    <scope>NUCLEOTIDE SEQUENCE [LARGE SCALE GENOMIC DNA]</scope>
    <source>
        <strain evidence="4 5">NIES-37</strain>
    </source>
</reference>